<comment type="caution">
    <text evidence="9">The sequence shown here is derived from an EMBL/GenBank/DDBJ whole genome shotgun (WGS) entry which is preliminary data.</text>
</comment>
<dbReference type="Proteomes" id="UP000228496">
    <property type="component" value="Unassembled WGS sequence"/>
</dbReference>
<dbReference type="NCBIfam" id="TIGR01534">
    <property type="entry name" value="GAPDH-I"/>
    <property type="match status" value="1"/>
</dbReference>
<name>A0A2J0Q7H4_9BACT</name>
<evidence type="ECO:0000256" key="3">
    <source>
        <dbReference type="PIRSR" id="PIRSR000149-1"/>
    </source>
</evidence>
<feature type="binding site" evidence="4">
    <location>
        <begin position="151"/>
        <end position="153"/>
    </location>
    <ligand>
        <name>D-glyceraldehyde 3-phosphate</name>
        <dbReference type="ChEBI" id="CHEBI:59776"/>
    </ligand>
</feature>
<gene>
    <name evidence="9" type="primary">gap</name>
    <name evidence="9" type="ORF">COV29_02000</name>
</gene>
<dbReference type="InterPro" id="IPR020829">
    <property type="entry name" value="GlycerAld_3-P_DH_cat"/>
</dbReference>
<dbReference type="FunFam" id="3.40.50.720:FF:000001">
    <property type="entry name" value="Glyceraldehyde-3-phosphate dehydrogenase"/>
    <property type="match status" value="1"/>
</dbReference>
<dbReference type="CDD" id="cd05214">
    <property type="entry name" value="GAPDH_I_N"/>
    <property type="match status" value="1"/>
</dbReference>
<proteinExistence type="inferred from homology"/>
<dbReference type="Gene3D" id="3.30.360.10">
    <property type="entry name" value="Dihydrodipicolinate Reductase, domain 2"/>
    <property type="match status" value="1"/>
</dbReference>
<dbReference type="SUPFAM" id="SSF51735">
    <property type="entry name" value="NAD(P)-binding Rossmann-fold domains"/>
    <property type="match status" value="1"/>
</dbReference>
<evidence type="ECO:0000259" key="8">
    <source>
        <dbReference type="SMART" id="SM00846"/>
    </source>
</evidence>
<dbReference type="Pfam" id="PF00044">
    <property type="entry name" value="Gp_dh_N"/>
    <property type="match status" value="1"/>
</dbReference>
<dbReference type="GO" id="GO:0016620">
    <property type="term" value="F:oxidoreductase activity, acting on the aldehyde or oxo group of donors, NAD or NADP as acceptor"/>
    <property type="evidence" value="ECO:0007669"/>
    <property type="project" value="InterPro"/>
</dbReference>
<evidence type="ECO:0000313" key="10">
    <source>
        <dbReference type="Proteomes" id="UP000228496"/>
    </source>
</evidence>
<dbReference type="InterPro" id="IPR036291">
    <property type="entry name" value="NAD(P)-bd_dom_sf"/>
</dbReference>
<dbReference type="InterPro" id="IPR020828">
    <property type="entry name" value="GlycerAld_3-P_DH_NAD(P)-bd"/>
</dbReference>
<dbReference type="PRINTS" id="PR00078">
    <property type="entry name" value="G3PDHDRGNASE"/>
</dbReference>
<evidence type="ECO:0000256" key="1">
    <source>
        <dbReference type="ARBA" id="ARBA00007406"/>
    </source>
</evidence>
<feature type="binding site" evidence="5">
    <location>
        <position position="35"/>
    </location>
    <ligand>
        <name>NAD(+)</name>
        <dbReference type="ChEBI" id="CHEBI:57540"/>
    </ligand>
</feature>
<reference evidence="9 10" key="1">
    <citation type="submission" date="2017-09" db="EMBL/GenBank/DDBJ databases">
        <title>Depth-based differentiation of microbial function through sediment-hosted aquifers and enrichment of novel symbionts in the deep terrestrial subsurface.</title>
        <authorList>
            <person name="Probst A.J."/>
            <person name="Ladd B."/>
            <person name="Jarett J.K."/>
            <person name="Geller-Mcgrath D.E."/>
            <person name="Sieber C.M."/>
            <person name="Emerson J.B."/>
            <person name="Anantharaman K."/>
            <person name="Thomas B.C."/>
            <person name="Malmstrom R."/>
            <person name="Stieglmeier M."/>
            <person name="Klingl A."/>
            <person name="Woyke T."/>
            <person name="Ryan C.M."/>
            <person name="Banfield J.F."/>
        </authorList>
    </citation>
    <scope>NUCLEOTIDE SEQUENCE [LARGE SCALE GENOMIC DNA]</scope>
    <source>
        <strain evidence="9">CG10_big_fil_rev_8_21_14_0_10_36_16</strain>
    </source>
</reference>
<dbReference type="AlphaFoldDB" id="A0A2J0Q7H4"/>
<feature type="active site" description="Nucleophile" evidence="3">
    <location>
        <position position="152"/>
    </location>
</feature>
<protein>
    <submittedName>
        <fullName evidence="9">Type I glyceraldehyde-3-phosphate dehydrogenase</fullName>
    </submittedName>
</protein>
<keyword evidence="5" id="KW-0520">NAD</keyword>
<evidence type="ECO:0000256" key="5">
    <source>
        <dbReference type="PIRSR" id="PIRSR000149-3"/>
    </source>
</evidence>
<feature type="binding site" evidence="4">
    <location>
        <begin position="212"/>
        <end position="213"/>
    </location>
    <ligand>
        <name>D-glyceraldehyde 3-phosphate</name>
        <dbReference type="ChEBI" id="CHEBI:59776"/>
    </ligand>
</feature>
<dbReference type="InterPro" id="IPR006424">
    <property type="entry name" value="Glyceraldehyde-3-P_DH_1"/>
</dbReference>
<dbReference type="GO" id="GO:0051287">
    <property type="term" value="F:NAD binding"/>
    <property type="evidence" value="ECO:0007669"/>
    <property type="project" value="InterPro"/>
</dbReference>
<dbReference type="SMART" id="SM00846">
    <property type="entry name" value="Gp_dh_N"/>
    <property type="match status" value="1"/>
</dbReference>
<accession>A0A2J0Q7H4</accession>
<feature type="binding site" evidence="5">
    <location>
        <begin position="13"/>
        <end position="14"/>
    </location>
    <ligand>
        <name>NAD(+)</name>
        <dbReference type="ChEBI" id="CHEBI:57540"/>
    </ligand>
</feature>
<sequence length="337" mass="36505">MAKIKIAINGFGRIGRVFFRQAFSNDQVEVVAINDLGDTENLAYLLRYDSVYGRFDKDVSVKDGHMKVGDKEIRMLQEKDPGNLPWKELDIDVVIESTGVFTSREKAAPHLDAGAKRVIISAPAKDEITPTSTPNVGIDHLKLDKITSNASCTTNATTPIASIMGANPGVKKALLNTVHGYTATQAIVDGPVKGHDFRKGRAAAVNIIPSSTGAALATEKAIPSMKGKFDGIAMRVPVPAGSIIDFTFIAERSTSVEEINNIFREAVKKEEWSGVLSVTEEQLVSSDILGMPFGSIVDLSMTRVVDGDLVKVLSWYDNEWGYASMLLKHVVAVSQLL</sequence>
<evidence type="ECO:0000256" key="4">
    <source>
        <dbReference type="PIRSR" id="PIRSR000149-2"/>
    </source>
</evidence>
<dbReference type="InterPro" id="IPR020831">
    <property type="entry name" value="GlycerAld/Erythrose_P_DH"/>
</dbReference>
<dbReference type="PIRSF" id="PIRSF000149">
    <property type="entry name" value="GAP_DH"/>
    <property type="match status" value="1"/>
</dbReference>
<dbReference type="PANTHER" id="PTHR43148">
    <property type="entry name" value="GLYCERALDEHYDE-3-PHOSPHATE DEHYDROGENASE 2"/>
    <property type="match status" value="1"/>
</dbReference>
<comment type="similarity">
    <text evidence="1 7">Belongs to the glyceraldehyde-3-phosphate dehydrogenase family.</text>
</comment>
<organism evidence="9 10">
    <name type="scientific">Candidatus Yanofskybacteria bacterium CG10_big_fil_rev_8_21_14_0_10_36_16</name>
    <dbReference type="NCBI Taxonomy" id="1975096"/>
    <lineage>
        <taxon>Bacteria</taxon>
        <taxon>Candidatus Yanofskyibacteriota</taxon>
    </lineage>
</organism>
<keyword evidence="5" id="KW-0547">Nucleotide-binding</keyword>
<dbReference type="Gene3D" id="3.40.50.720">
    <property type="entry name" value="NAD(P)-binding Rossmann-like Domain"/>
    <property type="match status" value="1"/>
</dbReference>
<dbReference type="GO" id="GO:0050661">
    <property type="term" value="F:NADP binding"/>
    <property type="evidence" value="ECO:0007669"/>
    <property type="project" value="InterPro"/>
</dbReference>
<feature type="binding site" evidence="5">
    <location>
        <position position="121"/>
    </location>
    <ligand>
        <name>NAD(+)</name>
        <dbReference type="ChEBI" id="CHEBI:57540"/>
    </ligand>
</feature>
<dbReference type="CDD" id="cd18126">
    <property type="entry name" value="GAPDH_I_C"/>
    <property type="match status" value="1"/>
</dbReference>
<feature type="site" description="Activates thiol group during catalysis" evidence="6">
    <location>
        <position position="179"/>
    </location>
</feature>
<keyword evidence="2" id="KW-0560">Oxidoreductase</keyword>
<feature type="binding site" evidence="4">
    <location>
        <position position="235"/>
    </location>
    <ligand>
        <name>D-glyceraldehyde 3-phosphate</name>
        <dbReference type="ChEBI" id="CHEBI:59776"/>
    </ligand>
</feature>
<dbReference type="FunFam" id="3.30.360.10:FF:000002">
    <property type="entry name" value="Glyceraldehyde-3-phosphate dehydrogenase"/>
    <property type="match status" value="1"/>
</dbReference>
<dbReference type="Pfam" id="PF02800">
    <property type="entry name" value="Gp_dh_C"/>
    <property type="match status" value="1"/>
</dbReference>
<dbReference type="EMBL" id="PCXQ01000004">
    <property type="protein sequence ID" value="PJE51026.1"/>
    <property type="molecule type" value="Genomic_DNA"/>
</dbReference>
<dbReference type="GO" id="GO:0006006">
    <property type="term" value="P:glucose metabolic process"/>
    <property type="evidence" value="ECO:0007669"/>
    <property type="project" value="InterPro"/>
</dbReference>
<evidence type="ECO:0000313" key="9">
    <source>
        <dbReference type="EMBL" id="PJE51026.1"/>
    </source>
</evidence>
<feature type="binding site" evidence="4">
    <location>
        <position position="182"/>
    </location>
    <ligand>
        <name>D-glyceraldehyde 3-phosphate</name>
        <dbReference type="ChEBI" id="CHEBI:59776"/>
    </ligand>
</feature>
<feature type="binding site" evidence="5">
    <location>
        <position position="318"/>
    </location>
    <ligand>
        <name>NAD(+)</name>
        <dbReference type="ChEBI" id="CHEBI:57540"/>
    </ligand>
</feature>
<evidence type="ECO:0000256" key="6">
    <source>
        <dbReference type="PIRSR" id="PIRSR000149-4"/>
    </source>
</evidence>
<feature type="domain" description="Glyceraldehyde 3-phosphate dehydrogenase NAD(P) binding" evidence="8">
    <location>
        <begin position="4"/>
        <end position="152"/>
    </location>
</feature>
<dbReference type="SUPFAM" id="SSF55347">
    <property type="entry name" value="Glyceraldehyde-3-phosphate dehydrogenase-like, C-terminal domain"/>
    <property type="match status" value="1"/>
</dbReference>
<evidence type="ECO:0000256" key="2">
    <source>
        <dbReference type="ARBA" id="ARBA00023002"/>
    </source>
</evidence>
<evidence type="ECO:0000256" key="7">
    <source>
        <dbReference type="RuleBase" id="RU000397"/>
    </source>
</evidence>